<accession>A0A2P2QVZ3</accession>
<keyword evidence="1" id="KW-1133">Transmembrane helix</keyword>
<keyword evidence="1" id="KW-0472">Membrane</keyword>
<protein>
    <submittedName>
        <fullName evidence="2">Uncharacterized protein</fullName>
    </submittedName>
</protein>
<sequence>MSINVDLFTFWLAIPLHPLFFFVACFFFSFFLWWSCWYCLIAMFKTKC</sequence>
<proteinExistence type="predicted"/>
<organism evidence="2">
    <name type="scientific">Rhizophora mucronata</name>
    <name type="common">Asiatic mangrove</name>
    <dbReference type="NCBI Taxonomy" id="61149"/>
    <lineage>
        <taxon>Eukaryota</taxon>
        <taxon>Viridiplantae</taxon>
        <taxon>Streptophyta</taxon>
        <taxon>Embryophyta</taxon>
        <taxon>Tracheophyta</taxon>
        <taxon>Spermatophyta</taxon>
        <taxon>Magnoliopsida</taxon>
        <taxon>eudicotyledons</taxon>
        <taxon>Gunneridae</taxon>
        <taxon>Pentapetalae</taxon>
        <taxon>rosids</taxon>
        <taxon>fabids</taxon>
        <taxon>Malpighiales</taxon>
        <taxon>Rhizophoraceae</taxon>
        <taxon>Rhizophora</taxon>
    </lineage>
</organism>
<feature type="transmembrane region" description="Helical" evidence="1">
    <location>
        <begin position="20"/>
        <end position="44"/>
    </location>
</feature>
<evidence type="ECO:0000313" key="2">
    <source>
        <dbReference type="EMBL" id="MBX71138.1"/>
    </source>
</evidence>
<keyword evidence="1" id="KW-0812">Transmembrane</keyword>
<name>A0A2P2QVZ3_RHIMU</name>
<reference evidence="2" key="1">
    <citation type="submission" date="2018-02" db="EMBL/GenBank/DDBJ databases">
        <title>Rhizophora mucronata_Transcriptome.</title>
        <authorList>
            <person name="Meera S.P."/>
            <person name="Sreeshan A."/>
            <person name="Augustine A."/>
        </authorList>
    </citation>
    <scope>NUCLEOTIDE SEQUENCE</scope>
    <source>
        <tissue evidence="2">Leaf</tissue>
    </source>
</reference>
<dbReference type="EMBL" id="GGEC01090654">
    <property type="protein sequence ID" value="MBX71138.1"/>
    <property type="molecule type" value="Transcribed_RNA"/>
</dbReference>
<dbReference type="AlphaFoldDB" id="A0A2P2QVZ3"/>
<evidence type="ECO:0000256" key="1">
    <source>
        <dbReference type="SAM" id="Phobius"/>
    </source>
</evidence>